<dbReference type="CDD" id="cd00082">
    <property type="entry name" value="HisKA"/>
    <property type="match status" value="1"/>
</dbReference>
<evidence type="ECO:0000256" key="1">
    <source>
        <dbReference type="ARBA" id="ARBA00000085"/>
    </source>
</evidence>
<evidence type="ECO:0000256" key="6">
    <source>
        <dbReference type="ARBA" id="ARBA00022777"/>
    </source>
</evidence>
<evidence type="ECO:0000256" key="8">
    <source>
        <dbReference type="ARBA" id="ARBA00023012"/>
    </source>
</evidence>
<feature type="domain" description="Histidine kinase" evidence="11">
    <location>
        <begin position="174"/>
        <end position="380"/>
    </location>
</feature>
<dbReference type="PANTHER" id="PTHR43065">
    <property type="entry name" value="SENSOR HISTIDINE KINASE"/>
    <property type="match status" value="1"/>
</dbReference>
<dbReference type="EMBL" id="CP000473">
    <property type="protein sequence ID" value="ABJ82911.1"/>
    <property type="molecule type" value="Genomic_DNA"/>
</dbReference>
<feature type="transmembrane region" description="Helical" evidence="10">
    <location>
        <begin position="31"/>
        <end position="50"/>
    </location>
</feature>
<dbReference type="SUPFAM" id="SSF55874">
    <property type="entry name" value="ATPase domain of HSP90 chaperone/DNA topoisomerase II/histidine kinase"/>
    <property type="match status" value="1"/>
</dbReference>
<dbReference type="Pfam" id="PF00512">
    <property type="entry name" value="HisKA"/>
    <property type="match status" value="1"/>
</dbReference>
<keyword evidence="3" id="KW-0597">Phosphoprotein</keyword>
<feature type="coiled-coil region" evidence="9">
    <location>
        <begin position="128"/>
        <end position="165"/>
    </location>
</feature>
<evidence type="ECO:0000256" key="9">
    <source>
        <dbReference type="SAM" id="Coils"/>
    </source>
</evidence>
<evidence type="ECO:0000256" key="4">
    <source>
        <dbReference type="ARBA" id="ARBA00022679"/>
    </source>
</evidence>
<dbReference type="PANTHER" id="PTHR43065:SF10">
    <property type="entry name" value="PEROXIDE STRESS-ACTIVATED HISTIDINE KINASE MAK3"/>
    <property type="match status" value="1"/>
</dbReference>
<name>Q027A2_SOLUE</name>
<keyword evidence="7" id="KW-0067">ATP-binding</keyword>
<evidence type="ECO:0000313" key="12">
    <source>
        <dbReference type="EMBL" id="ABJ82911.1"/>
    </source>
</evidence>
<dbReference type="SMART" id="SM00387">
    <property type="entry name" value="HATPase_c"/>
    <property type="match status" value="1"/>
</dbReference>
<evidence type="ECO:0000256" key="10">
    <source>
        <dbReference type="SAM" id="Phobius"/>
    </source>
</evidence>
<evidence type="ECO:0000256" key="2">
    <source>
        <dbReference type="ARBA" id="ARBA00012438"/>
    </source>
</evidence>
<feature type="transmembrane region" description="Helical" evidence="10">
    <location>
        <begin position="57"/>
        <end position="90"/>
    </location>
</feature>
<keyword evidence="10" id="KW-0812">Transmembrane</keyword>
<keyword evidence="8" id="KW-0902">Two-component regulatory system</keyword>
<keyword evidence="4" id="KW-0808">Transferase</keyword>
<reference evidence="12" key="1">
    <citation type="submission" date="2006-10" db="EMBL/GenBank/DDBJ databases">
        <title>Complete sequence of Solibacter usitatus Ellin6076.</title>
        <authorList>
            <consortium name="US DOE Joint Genome Institute"/>
            <person name="Copeland A."/>
            <person name="Lucas S."/>
            <person name="Lapidus A."/>
            <person name="Barry K."/>
            <person name="Detter J.C."/>
            <person name="Glavina del Rio T."/>
            <person name="Hammon N."/>
            <person name="Israni S."/>
            <person name="Dalin E."/>
            <person name="Tice H."/>
            <person name="Pitluck S."/>
            <person name="Thompson L.S."/>
            <person name="Brettin T."/>
            <person name="Bruce D."/>
            <person name="Han C."/>
            <person name="Tapia R."/>
            <person name="Gilna P."/>
            <person name="Schmutz J."/>
            <person name="Larimer F."/>
            <person name="Land M."/>
            <person name="Hauser L."/>
            <person name="Kyrpides N."/>
            <person name="Mikhailova N."/>
            <person name="Janssen P.H."/>
            <person name="Kuske C.R."/>
            <person name="Richardson P."/>
        </authorList>
    </citation>
    <scope>NUCLEOTIDE SEQUENCE</scope>
    <source>
        <strain evidence="12">Ellin6076</strain>
    </source>
</reference>
<accession>Q027A2</accession>
<dbReference type="PRINTS" id="PR00344">
    <property type="entry name" value="BCTRLSENSOR"/>
</dbReference>
<dbReference type="GO" id="GO:0000155">
    <property type="term" value="F:phosphorelay sensor kinase activity"/>
    <property type="evidence" value="ECO:0007669"/>
    <property type="project" value="InterPro"/>
</dbReference>
<keyword evidence="10" id="KW-1133">Transmembrane helix</keyword>
<evidence type="ECO:0000256" key="5">
    <source>
        <dbReference type="ARBA" id="ARBA00022741"/>
    </source>
</evidence>
<dbReference type="STRING" id="234267.Acid_1921"/>
<dbReference type="InterPro" id="IPR003661">
    <property type="entry name" value="HisK_dim/P_dom"/>
</dbReference>
<dbReference type="GO" id="GO:0005524">
    <property type="term" value="F:ATP binding"/>
    <property type="evidence" value="ECO:0007669"/>
    <property type="project" value="UniProtKB-KW"/>
</dbReference>
<keyword evidence="10" id="KW-0472">Membrane</keyword>
<dbReference type="InterPro" id="IPR005467">
    <property type="entry name" value="His_kinase_dom"/>
</dbReference>
<dbReference type="InterPro" id="IPR003594">
    <property type="entry name" value="HATPase_dom"/>
</dbReference>
<keyword evidence="6 12" id="KW-0418">Kinase</keyword>
<dbReference type="SMART" id="SM00388">
    <property type="entry name" value="HisKA"/>
    <property type="match status" value="1"/>
</dbReference>
<dbReference type="Gene3D" id="1.10.287.130">
    <property type="match status" value="1"/>
</dbReference>
<dbReference type="KEGG" id="sus:Acid_1921"/>
<keyword evidence="9" id="KW-0175">Coiled coil</keyword>
<gene>
    <name evidence="12" type="ordered locus">Acid_1921</name>
</gene>
<sequence length="386" mass="42462">MLDVFVVAPLVALGLVQVLEPKIEALSTTKWRVAWIILKMAIIYLLIAYTNGIESNFWLLLLLPVVSAATVSGVIGTLVFTTLAGAAYLSFLLFLDWNKFVLERPEIEVLAQRVICLFLVGNLANLLAEALRVQSQKYRRAAEHLEDANRQVMEAQEAVRRSDRLAALGQLTAGLAHELRNPLGTIKASAEMLNQQLSKENEVAREVAGFISTEVDRTNSLVTRFLQFARPLHLRMDREDLTQTLDRAITLAEREAPGIAIYRNYAPEIPPFPFDRELLERVFYNLVLNAAQATAAGGAVTVKTRAQGRTVEIAVIDRGSGIDEKTMKDIFNPFFTTKKEGVGLGLAIVSKIVDEHGGKIAVESEPGKGSIFCVSLPTNPTPQPTA</sequence>
<dbReference type="AlphaFoldDB" id="Q027A2"/>
<dbReference type="SUPFAM" id="SSF47384">
    <property type="entry name" value="Homodimeric domain of signal transducing histidine kinase"/>
    <property type="match status" value="1"/>
</dbReference>
<dbReference type="PROSITE" id="PS50109">
    <property type="entry name" value="HIS_KIN"/>
    <property type="match status" value="1"/>
</dbReference>
<dbReference type="Pfam" id="PF02518">
    <property type="entry name" value="HATPase_c"/>
    <property type="match status" value="1"/>
</dbReference>
<proteinExistence type="predicted"/>
<dbReference type="EC" id="2.7.13.3" evidence="2"/>
<protein>
    <recommendedName>
        <fullName evidence="2">histidine kinase</fullName>
        <ecNumber evidence="2">2.7.13.3</ecNumber>
    </recommendedName>
</protein>
<dbReference type="eggNOG" id="COG3852">
    <property type="taxonomic scope" value="Bacteria"/>
</dbReference>
<feature type="transmembrane region" description="Helical" evidence="10">
    <location>
        <begin position="110"/>
        <end position="131"/>
    </location>
</feature>
<evidence type="ECO:0000259" key="11">
    <source>
        <dbReference type="PROSITE" id="PS50109"/>
    </source>
</evidence>
<dbReference type="InterPro" id="IPR004358">
    <property type="entry name" value="Sig_transdc_His_kin-like_C"/>
</dbReference>
<evidence type="ECO:0000256" key="3">
    <source>
        <dbReference type="ARBA" id="ARBA00022553"/>
    </source>
</evidence>
<evidence type="ECO:0000256" key="7">
    <source>
        <dbReference type="ARBA" id="ARBA00022840"/>
    </source>
</evidence>
<dbReference type="Gene3D" id="3.30.565.10">
    <property type="entry name" value="Histidine kinase-like ATPase, C-terminal domain"/>
    <property type="match status" value="1"/>
</dbReference>
<keyword evidence="5" id="KW-0547">Nucleotide-binding</keyword>
<dbReference type="InterPro" id="IPR036890">
    <property type="entry name" value="HATPase_C_sf"/>
</dbReference>
<dbReference type="InterPro" id="IPR036097">
    <property type="entry name" value="HisK_dim/P_sf"/>
</dbReference>
<comment type="catalytic activity">
    <reaction evidence="1">
        <text>ATP + protein L-histidine = ADP + protein N-phospho-L-histidine.</text>
        <dbReference type="EC" id="2.7.13.3"/>
    </reaction>
</comment>
<organism evidence="12">
    <name type="scientific">Solibacter usitatus (strain Ellin6076)</name>
    <dbReference type="NCBI Taxonomy" id="234267"/>
    <lineage>
        <taxon>Bacteria</taxon>
        <taxon>Pseudomonadati</taxon>
        <taxon>Acidobacteriota</taxon>
        <taxon>Terriglobia</taxon>
        <taxon>Bryobacterales</taxon>
        <taxon>Solibacteraceae</taxon>
        <taxon>Candidatus Solibacter</taxon>
    </lineage>
</organism>
<dbReference type="FunCoup" id="Q027A2">
    <property type="interactions" value="125"/>
</dbReference>
<dbReference type="InParanoid" id="Q027A2"/>
<dbReference type="HOGENOM" id="CLU_000445_114_39_0"/>